<keyword evidence="1" id="KW-0677">Repeat</keyword>
<dbReference type="AlphaFoldDB" id="A0A7L1GER3"/>
<sequence>KKFKMKRMRCSPSRVLHLCRVPDDVTNAEVIALGLPFGEVTNVLLLKRRNQAFLEMASEEAAVNMMKHYTPGWPVLHNQPIYIQYSNYKELQTGNLPVSMLFPFCQDELQTVKSGCLVATGALAAEGGLNPSQGAVLRVIVENPFYPITLEMLYQIFSRFGSVLKIIIFSKNNKFQVLLEYANPMNAYCAKMALNGQSIFNACCILHVEFSRLPSLKIKYNNHKSRDFTRFDLPRGDVQSYMESSVTPAFGKTPSLVGLNTHYAHMLWHHSSEVIILCNMNVSQKKQTCPRAVCSNALDTFPFWISLGVYGNVLRVKIMTKRRETALVQMMDAVQAHLAVNHLNGQRIYGQVLQVSLAEYQAIQYPQWGPEEQELAQDYSNSPLHRFKKPGSKNSRNISPPSDTLHLCSIPSFATADELKKLFARTGSTVKAFKFFERDCKMALIQMGSVEEAIQALIELHNHDFGENHHLRISFSKMAI</sequence>
<dbReference type="PROSITE" id="PS50102">
    <property type="entry name" value="RRM"/>
    <property type="match status" value="3"/>
</dbReference>
<dbReference type="EMBL" id="VXBD01007089">
    <property type="protein sequence ID" value="NXN12372.1"/>
    <property type="molecule type" value="Genomic_DNA"/>
</dbReference>
<feature type="domain" description="RRM" evidence="4">
    <location>
        <begin position="14"/>
        <end position="88"/>
    </location>
</feature>
<gene>
    <name evidence="5" type="primary">Ptbp3</name>
    <name evidence="5" type="ORF">INDMAC_R06943</name>
</gene>
<dbReference type="Proteomes" id="UP000557230">
    <property type="component" value="Unassembled WGS sequence"/>
</dbReference>
<keyword evidence="6" id="KW-1185">Reference proteome</keyword>
<name>A0A7L1GER3_9PICI</name>
<evidence type="ECO:0000256" key="1">
    <source>
        <dbReference type="ARBA" id="ARBA00022737"/>
    </source>
</evidence>
<feature type="domain" description="RRM" evidence="4">
    <location>
        <begin position="403"/>
        <end position="478"/>
    </location>
</feature>
<proteinExistence type="predicted"/>
<dbReference type="Pfam" id="PF11835">
    <property type="entry name" value="RRM_8"/>
    <property type="match status" value="1"/>
</dbReference>
<dbReference type="Pfam" id="PF13893">
    <property type="entry name" value="RRM_5"/>
    <property type="match status" value="3"/>
</dbReference>
<evidence type="ECO:0000259" key="4">
    <source>
        <dbReference type="PROSITE" id="PS50102"/>
    </source>
</evidence>
<feature type="non-terminal residue" evidence="5">
    <location>
        <position position="1"/>
    </location>
</feature>
<dbReference type="InterPro" id="IPR021790">
    <property type="entry name" value="PTBP1-like_RRM2"/>
</dbReference>
<dbReference type="Gene3D" id="3.30.70.330">
    <property type="match status" value="4"/>
</dbReference>
<dbReference type="PANTHER" id="PTHR15592">
    <property type="entry name" value="MATRIN 3/NUCLEAR PROTEIN 220-RELATED"/>
    <property type="match status" value="1"/>
</dbReference>
<dbReference type="OrthoDB" id="296632at2759"/>
<dbReference type="InterPro" id="IPR012677">
    <property type="entry name" value="Nucleotide-bd_a/b_plait_sf"/>
</dbReference>
<evidence type="ECO:0000313" key="6">
    <source>
        <dbReference type="Proteomes" id="UP000557230"/>
    </source>
</evidence>
<accession>A0A7L1GER3</accession>
<feature type="domain" description="RRM" evidence="4">
    <location>
        <begin position="273"/>
        <end position="360"/>
    </location>
</feature>
<dbReference type="GO" id="GO:0003723">
    <property type="term" value="F:RNA binding"/>
    <property type="evidence" value="ECO:0007669"/>
    <property type="project" value="UniProtKB-UniRule"/>
</dbReference>
<evidence type="ECO:0000313" key="5">
    <source>
        <dbReference type="EMBL" id="NXN12372.1"/>
    </source>
</evidence>
<feature type="non-terminal residue" evidence="5">
    <location>
        <position position="480"/>
    </location>
</feature>
<comment type="caution">
    <text evidence="5">The sequence shown here is derived from an EMBL/GenBank/DDBJ whole genome shotgun (WGS) entry which is preliminary data.</text>
</comment>
<dbReference type="SUPFAM" id="SSF54928">
    <property type="entry name" value="RNA-binding domain, RBD"/>
    <property type="match status" value="3"/>
</dbReference>
<keyword evidence="2 3" id="KW-0694">RNA-binding</keyword>
<reference evidence="5 6" key="1">
    <citation type="submission" date="2019-09" db="EMBL/GenBank/DDBJ databases">
        <title>Bird 10,000 Genomes (B10K) Project - Family phase.</title>
        <authorList>
            <person name="Zhang G."/>
        </authorList>
    </citation>
    <scope>NUCLEOTIDE SEQUENCE [LARGE SCALE GENOMIC DNA]</scope>
    <source>
        <strain evidence="5">B10K-DU-001-78</strain>
        <tissue evidence="5">Muscle</tissue>
    </source>
</reference>
<evidence type="ECO:0000256" key="3">
    <source>
        <dbReference type="PROSITE-ProRule" id="PRU00176"/>
    </source>
</evidence>
<protein>
    <submittedName>
        <fullName evidence="5">PTBP3 protein</fullName>
    </submittedName>
</protein>
<evidence type="ECO:0000256" key="2">
    <source>
        <dbReference type="ARBA" id="ARBA00022884"/>
    </source>
</evidence>
<organism evidence="5 6">
    <name type="scientific">Indicator maculatus</name>
    <name type="common">spotted honeyguide</name>
    <dbReference type="NCBI Taxonomy" id="545262"/>
    <lineage>
        <taxon>Eukaryota</taxon>
        <taxon>Metazoa</taxon>
        <taxon>Chordata</taxon>
        <taxon>Craniata</taxon>
        <taxon>Vertebrata</taxon>
        <taxon>Euteleostomi</taxon>
        <taxon>Archelosauria</taxon>
        <taxon>Archosauria</taxon>
        <taxon>Dinosauria</taxon>
        <taxon>Saurischia</taxon>
        <taxon>Theropoda</taxon>
        <taxon>Coelurosauria</taxon>
        <taxon>Aves</taxon>
        <taxon>Neognathae</taxon>
        <taxon>Neoaves</taxon>
        <taxon>Telluraves</taxon>
        <taxon>Coraciimorphae</taxon>
        <taxon>Piciformes</taxon>
        <taxon>Indicatoridae</taxon>
        <taxon>Indicator</taxon>
    </lineage>
</organism>
<dbReference type="InterPro" id="IPR000504">
    <property type="entry name" value="RRM_dom"/>
</dbReference>
<dbReference type="SMART" id="SM00360">
    <property type="entry name" value="RRM"/>
    <property type="match status" value="4"/>
</dbReference>
<dbReference type="InterPro" id="IPR035979">
    <property type="entry name" value="RBD_domain_sf"/>
</dbReference>